<dbReference type="CDD" id="cd03801">
    <property type="entry name" value="GT4_PimA-like"/>
    <property type="match status" value="1"/>
</dbReference>
<dbReference type="PANTHER" id="PTHR12526">
    <property type="entry name" value="GLYCOSYLTRANSFERASE"/>
    <property type="match status" value="1"/>
</dbReference>
<keyword evidence="1" id="KW-0328">Glycosyltransferase</keyword>
<dbReference type="RefSeq" id="WP_227570737.1">
    <property type="nucleotide sequence ID" value="NZ_CP101988.1"/>
</dbReference>
<name>A0ABY5KVN4_9CELL</name>
<evidence type="ECO:0000313" key="5">
    <source>
        <dbReference type="Proteomes" id="UP001316189"/>
    </source>
</evidence>
<keyword evidence="2" id="KW-0808">Transferase</keyword>
<dbReference type="Proteomes" id="UP001316189">
    <property type="component" value="Chromosome"/>
</dbReference>
<dbReference type="Pfam" id="PF00534">
    <property type="entry name" value="Glycos_transf_1"/>
    <property type="match status" value="1"/>
</dbReference>
<evidence type="ECO:0000256" key="1">
    <source>
        <dbReference type="ARBA" id="ARBA00022676"/>
    </source>
</evidence>
<organism evidence="4 5">
    <name type="scientific">Cellulomonas chengniuliangii</name>
    <dbReference type="NCBI Taxonomy" id="2968084"/>
    <lineage>
        <taxon>Bacteria</taxon>
        <taxon>Bacillati</taxon>
        <taxon>Actinomycetota</taxon>
        <taxon>Actinomycetes</taxon>
        <taxon>Micrococcales</taxon>
        <taxon>Cellulomonadaceae</taxon>
        <taxon>Cellulomonas</taxon>
    </lineage>
</organism>
<dbReference type="Gene3D" id="3.40.50.2000">
    <property type="entry name" value="Glycogen Phosphorylase B"/>
    <property type="match status" value="2"/>
</dbReference>
<gene>
    <name evidence="4" type="ORF">NP064_12175</name>
</gene>
<evidence type="ECO:0000313" key="4">
    <source>
        <dbReference type="EMBL" id="UUI74547.1"/>
    </source>
</evidence>
<feature type="domain" description="Glycosyl transferase family 1" evidence="3">
    <location>
        <begin position="170"/>
        <end position="327"/>
    </location>
</feature>
<keyword evidence="5" id="KW-1185">Reference proteome</keyword>
<dbReference type="EMBL" id="CP101988">
    <property type="protein sequence ID" value="UUI74547.1"/>
    <property type="molecule type" value="Genomic_DNA"/>
</dbReference>
<dbReference type="PANTHER" id="PTHR12526:SF510">
    <property type="entry name" value="D-INOSITOL 3-PHOSPHATE GLYCOSYLTRANSFERASE"/>
    <property type="match status" value="1"/>
</dbReference>
<evidence type="ECO:0000259" key="3">
    <source>
        <dbReference type="Pfam" id="PF00534"/>
    </source>
</evidence>
<protein>
    <submittedName>
        <fullName evidence="4">Glycosyltransferase family 4 protein</fullName>
    </submittedName>
</protein>
<reference evidence="4 5" key="1">
    <citation type="submission" date="2022-07" db="EMBL/GenBank/DDBJ databases">
        <title>Novel species in genus cellulomonas.</title>
        <authorList>
            <person name="Ye L."/>
        </authorList>
    </citation>
    <scope>NUCLEOTIDE SEQUENCE [LARGE SCALE GENOMIC DNA]</scope>
    <source>
        <strain evidence="5">zg-Y338</strain>
    </source>
</reference>
<sequence length="345" mass="38717">MKVVVVTTHVPFLRGGATIIIDWLVRALEQRGHEVDLFSLPFASDPRTMPSQMVGLRSLDFSDRCDRLIAVRTPSHLVRHPKKSVWFLHHHRPSYDMWDTARDVADDPHGREFRRMMFSSDDASLSESRVFCNSRVIQERLLRYNNLRAEVLYPPLDPDGGYPLGTAGDTIVYPARLVSHKRQLLTVEALAHTRSAVRLDLLGAFDNPLAPYRKEILGTIRALGLEERVTISPGWVDEGEKRRRISEALAVAYLPHDEDSYGYPSLEAAAMGRPVITTPDSGGVTELIEDGVNGLVVPPTPEDLGRAFDRLYEDRLMADALGAAQKQKVDALNINWDHVVTRLLA</sequence>
<dbReference type="SUPFAM" id="SSF53756">
    <property type="entry name" value="UDP-Glycosyltransferase/glycogen phosphorylase"/>
    <property type="match status" value="1"/>
</dbReference>
<proteinExistence type="predicted"/>
<accession>A0ABY5KVN4</accession>
<evidence type="ECO:0000256" key="2">
    <source>
        <dbReference type="ARBA" id="ARBA00022679"/>
    </source>
</evidence>
<dbReference type="InterPro" id="IPR001296">
    <property type="entry name" value="Glyco_trans_1"/>
</dbReference>